<protein>
    <recommendedName>
        <fullName evidence="4">DUF2059 domain-containing protein</fullName>
    </recommendedName>
</protein>
<reference evidence="2" key="1">
    <citation type="journal article" date="2014" name="Int. J. Syst. Evol. Microbiol.">
        <title>Complete genome sequence of Corynebacterium casei LMG S-19264T (=DSM 44701T), isolated from a smear-ripened cheese.</title>
        <authorList>
            <consortium name="US DOE Joint Genome Institute (JGI-PGF)"/>
            <person name="Walter F."/>
            <person name="Albersmeier A."/>
            <person name="Kalinowski J."/>
            <person name="Ruckert C."/>
        </authorList>
    </citation>
    <scope>NUCLEOTIDE SEQUENCE</scope>
    <source>
        <strain evidence="2">VKM B-2935</strain>
    </source>
</reference>
<dbReference type="RefSeq" id="WP_271193366.1">
    <property type="nucleotide sequence ID" value="NZ_BSFN01000001.1"/>
</dbReference>
<name>A0A9W6K364_9PSED</name>
<evidence type="ECO:0008006" key="4">
    <source>
        <dbReference type="Google" id="ProtNLM"/>
    </source>
</evidence>
<sequence>MRLPLVVSLVFLTSQALAEPSKPAAFEHVFELAGIRLLCEQSGPLIQQGLAEAQQKKVAKAFSADALCADLGKRLAPKLTAEQVEQATKVLESPLAERFTVAERGVGEGDGGTGLATYREQLSSKPPRADRIALVRRLDKAAHTTELATLLRYEVGKTQALLALRAKGQDLSEEKLASATAKQVEPLRDSSAKAVESFMLYAYRQMPSGELTDYAALYEQAPVNQLLTAAVKELPAVFADRRAALK</sequence>
<proteinExistence type="predicted"/>
<comment type="caution">
    <text evidence="2">The sequence shown here is derived from an EMBL/GenBank/DDBJ whole genome shotgun (WGS) entry which is preliminary data.</text>
</comment>
<feature type="chain" id="PRO_5040919719" description="DUF2059 domain-containing protein" evidence="1">
    <location>
        <begin position="19"/>
        <end position="246"/>
    </location>
</feature>
<gene>
    <name evidence="2" type="ORF">GCM10017655_02110</name>
</gene>
<dbReference type="EMBL" id="BSFN01000001">
    <property type="protein sequence ID" value="GLK87149.1"/>
    <property type="molecule type" value="Genomic_DNA"/>
</dbReference>
<dbReference type="AlphaFoldDB" id="A0A9W6K364"/>
<organism evidence="2 3">
    <name type="scientific">Pseudomonas turukhanskensis</name>
    <dbReference type="NCBI Taxonomy" id="1806536"/>
    <lineage>
        <taxon>Bacteria</taxon>
        <taxon>Pseudomonadati</taxon>
        <taxon>Pseudomonadota</taxon>
        <taxon>Gammaproteobacteria</taxon>
        <taxon>Pseudomonadales</taxon>
        <taxon>Pseudomonadaceae</taxon>
        <taxon>Pseudomonas</taxon>
    </lineage>
</organism>
<evidence type="ECO:0000313" key="2">
    <source>
        <dbReference type="EMBL" id="GLK87149.1"/>
    </source>
</evidence>
<keyword evidence="3" id="KW-1185">Reference proteome</keyword>
<keyword evidence="1" id="KW-0732">Signal</keyword>
<accession>A0A9W6K364</accession>
<evidence type="ECO:0000256" key="1">
    <source>
        <dbReference type="SAM" id="SignalP"/>
    </source>
</evidence>
<reference evidence="2" key="2">
    <citation type="submission" date="2023-01" db="EMBL/GenBank/DDBJ databases">
        <authorList>
            <person name="Sun Q."/>
            <person name="Evtushenko L."/>
        </authorList>
    </citation>
    <scope>NUCLEOTIDE SEQUENCE</scope>
    <source>
        <strain evidence="2">VKM B-2935</strain>
    </source>
</reference>
<dbReference type="Proteomes" id="UP001143328">
    <property type="component" value="Unassembled WGS sequence"/>
</dbReference>
<feature type="signal peptide" evidence="1">
    <location>
        <begin position="1"/>
        <end position="18"/>
    </location>
</feature>
<evidence type="ECO:0000313" key="3">
    <source>
        <dbReference type="Proteomes" id="UP001143328"/>
    </source>
</evidence>